<organism evidence="4 5">
    <name type="scientific">Pseudolysobacter antarcticus</name>
    <dbReference type="NCBI Taxonomy" id="2511995"/>
    <lineage>
        <taxon>Bacteria</taxon>
        <taxon>Pseudomonadati</taxon>
        <taxon>Pseudomonadota</taxon>
        <taxon>Gammaproteobacteria</taxon>
        <taxon>Lysobacterales</taxon>
        <taxon>Rhodanobacteraceae</taxon>
        <taxon>Pseudolysobacter</taxon>
    </lineage>
</organism>
<name>A0A411HJY2_9GAMM</name>
<dbReference type="Proteomes" id="UP000291562">
    <property type="component" value="Chromosome"/>
</dbReference>
<evidence type="ECO:0000256" key="2">
    <source>
        <dbReference type="SAM" id="Phobius"/>
    </source>
</evidence>
<dbReference type="EMBL" id="CP035704">
    <property type="protein sequence ID" value="QBB70825.1"/>
    <property type="molecule type" value="Genomic_DNA"/>
</dbReference>
<reference evidence="4 5" key="1">
    <citation type="submission" date="2019-01" db="EMBL/GenBank/DDBJ databases">
        <title>Pseudolysobacter antarctica gen. nov., sp. nov., isolated from Fildes Peninsula, Antarctica.</title>
        <authorList>
            <person name="Wei Z."/>
            <person name="Peng F."/>
        </authorList>
    </citation>
    <scope>NUCLEOTIDE SEQUENCE [LARGE SCALE GENOMIC DNA]</scope>
    <source>
        <strain evidence="4 5">AQ6-296</strain>
    </source>
</reference>
<accession>A0A411HJY2</accession>
<dbReference type="InterPro" id="IPR025646">
    <property type="entry name" value="DUF4350"/>
</dbReference>
<keyword evidence="2" id="KW-0472">Membrane</keyword>
<proteinExistence type="predicted"/>
<protein>
    <recommendedName>
        <fullName evidence="3">DUF4350 domain-containing protein</fullName>
    </recommendedName>
</protein>
<keyword evidence="2" id="KW-1133">Transmembrane helix</keyword>
<feature type="domain" description="DUF4350" evidence="3">
    <location>
        <begin position="42"/>
        <end position="247"/>
    </location>
</feature>
<dbReference type="OrthoDB" id="6638317at2"/>
<evidence type="ECO:0000313" key="4">
    <source>
        <dbReference type="EMBL" id="QBB70825.1"/>
    </source>
</evidence>
<gene>
    <name evidence="4" type="ORF">ELE36_10920</name>
</gene>
<feature type="transmembrane region" description="Helical" evidence="2">
    <location>
        <begin position="268"/>
        <end position="293"/>
    </location>
</feature>
<feature type="region of interest" description="Disordered" evidence="1">
    <location>
        <begin position="147"/>
        <end position="175"/>
    </location>
</feature>
<feature type="transmembrane region" description="Helical" evidence="2">
    <location>
        <begin position="7"/>
        <end position="25"/>
    </location>
</feature>
<keyword evidence="2" id="KW-0812">Transmembrane</keyword>
<dbReference type="Pfam" id="PF14258">
    <property type="entry name" value="DUF4350"/>
    <property type="match status" value="1"/>
</dbReference>
<evidence type="ECO:0000256" key="1">
    <source>
        <dbReference type="SAM" id="MobiDB-lite"/>
    </source>
</evidence>
<evidence type="ECO:0000313" key="5">
    <source>
        <dbReference type="Proteomes" id="UP000291562"/>
    </source>
</evidence>
<dbReference type="AlphaFoldDB" id="A0A411HJY2"/>
<dbReference type="KEGG" id="xbc:ELE36_10920"/>
<sequence>MNRRGVLIGLLIVLALAALIGWWLYTFERVPQEINLPMRGEASYNPLFALKKTLQAQHIDVTTHGGLNVAAMHLQPGDALVLNADIRTLSEDQVDDLWDWVVDGGHLLFALPPASEGRAGELLESLDLKVKKHSSCLSLREISTNTDVPDKKAESKTGIFDDDESDADPANKFDSKTSKEQFCSSFRFQVEAKHVSEFAWLWGSEKNGYIFGRHTRGKGDWLVAASLDFLTNRRLNESDNATLAWQVIAPALGKGRVHLVYAADVPPWYVLMVVQGWPILLPLLFALLAWLWARSQRFGPLLLPAIAHRRALLEHVQAAGDFAISRGRGPALYEATRRAFLERLRRRDPAIAALRGEAMQQALATQYGFSTGDLQQALNPVDLNRPLQFFTTIKTLLSLRSKL</sequence>
<dbReference type="RefSeq" id="WP_129833231.1">
    <property type="nucleotide sequence ID" value="NZ_CP035704.1"/>
</dbReference>
<keyword evidence="5" id="KW-1185">Reference proteome</keyword>
<evidence type="ECO:0000259" key="3">
    <source>
        <dbReference type="Pfam" id="PF14258"/>
    </source>
</evidence>